<dbReference type="Proteomes" id="UP001186944">
    <property type="component" value="Unassembled WGS sequence"/>
</dbReference>
<dbReference type="InterPro" id="IPR013126">
    <property type="entry name" value="Hsp_70_fam"/>
</dbReference>
<keyword evidence="3" id="KW-0067">ATP-binding</keyword>
<feature type="compositionally biased region" description="Polar residues" evidence="4">
    <location>
        <begin position="71"/>
        <end position="80"/>
    </location>
</feature>
<evidence type="ECO:0000256" key="2">
    <source>
        <dbReference type="ARBA" id="ARBA00022741"/>
    </source>
</evidence>
<reference evidence="6" key="1">
    <citation type="submission" date="2019-08" db="EMBL/GenBank/DDBJ databases">
        <title>The improved chromosome-level genome for the pearl oyster Pinctada fucata martensii using PacBio sequencing and Hi-C.</title>
        <authorList>
            <person name="Zheng Z."/>
        </authorList>
    </citation>
    <scope>NUCLEOTIDE SEQUENCE</scope>
    <source>
        <strain evidence="6">ZZ-2019</strain>
        <tissue evidence="6">Adductor muscle</tissue>
    </source>
</reference>
<dbReference type="EMBL" id="VSWD01000007">
    <property type="protein sequence ID" value="KAK3097741.1"/>
    <property type="molecule type" value="Genomic_DNA"/>
</dbReference>
<comment type="similarity">
    <text evidence="1">Belongs to the heat shock protein 70 family.</text>
</comment>
<organism evidence="6 7">
    <name type="scientific">Pinctada imbricata</name>
    <name type="common">Atlantic pearl-oyster</name>
    <name type="synonym">Pinctada martensii</name>
    <dbReference type="NCBI Taxonomy" id="66713"/>
    <lineage>
        <taxon>Eukaryota</taxon>
        <taxon>Metazoa</taxon>
        <taxon>Spiralia</taxon>
        <taxon>Lophotrochozoa</taxon>
        <taxon>Mollusca</taxon>
        <taxon>Bivalvia</taxon>
        <taxon>Autobranchia</taxon>
        <taxon>Pteriomorphia</taxon>
        <taxon>Pterioida</taxon>
        <taxon>Pterioidea</taxon>
        <taxon>Pteriidae</taxon>
        <taxon>Pinctada</taxon>
    </lineage>
</organism>
<dbReference type="PANTHER" id="PTHR14187">
    <property type="entry name" value="ALPHA KINASE/ELONGATION FACTOR 2 KINASE"/>
    <property type="match status" value="1"/>
</dbReference>
<dbReference type="InterPro" id="IPR001849">
    <property type="entry name" value="PH_domain"/>
</dbReference>
<dbReference type="SUPFAM" id="SSF53067">
    <property type="entry name" value="Actin-like ATPase domain"/>
    <property type="match status" value="2"/>
</dbReference>
<evidence type="ECO:0000313" key="6">
    <source>
        <dbReference type="EMBL" id="KAK3097741.1"/>
    </source>
</evidence>
<dbReference type="Gene3D" id="3.30.420.40">
    <property type="match status" value="2"/>
</dbReference>
<dbReference type="GO" id="GO:0140662">
    <property type="term" value="F:ATP-dependent protein folding chaperone"/>
    <property type="evidence" value="ECO:0007669"/>
    <property type="project" value="InterPro"/>
</dbReference>
<proteinExistence type="inferred from homology"/>
<evidence type="ECO:0000256" key="1">
    <source>
        <dbReference type="ARBA" id="ARBA00007381"/>
    </source>
</evidence>
<feature type="compositionally biased region" description="Basic and acidic residues" evidence="4">
    <location>
        <begin position="56"/>
        <end position="70"/>
    </location>
</feature>
<dbReference type="GO" id="GO:0005524">
    <property type="term" value="F:ATP binding"/>
    <property type="evidence" value="ECO:0007669"/>
    <property type="project" value="UniProtKB-KW"/>
</dbReference>
<sequence>MIVFQNYILLDAAKDPKERKQWVKKIRDSINHQADLELKKILERSLTEFASPTSKVKPEPPDEVDHKDTQNKVVSQDTGGDNQGVMRKESTDQVQIPEHMLRMLQQMNLSGGGIPQTIKPIKTVIVPEKKSSIPEEIEEDKIQASEDDELKPKLQDFSRSITPLDVGLGSFRSDGTVPVTPIWEPPSMWETPNKALVAAIDFGTTFSGYAFSSENTFKADPLKMYTIQRWEGGGPIANLSFKTPTVLLLTPEGKFDSFGYAAENKYLSLVENETQKGWRYFKHFKMQLYKNRDVGRRMKLKDDQGGEMDAKDVFAMCIEFLKDSVYKTASSMNPDLQEDDIFWVLTVPAIWDDESRQFMRKAAFMAGISEKQLALALEPEAAAIYCKHLEFYRKTQGKEAVMAQFDPGTKFMVADLGGGTIDITVLEVTTSNSLRELKNASGGPYGGKCVDAEYAKFLREVFGTKVISVFEAENHEDYLTMIREFEVKKRKQDMKPNSFVTIELPVSLTEEAKKQSGKNMQETISSAPCKYITMGEIKYSAGKIRVQGTIMRELFKPSIDGTLKEINTLLNSDEMEDVSTILLVGGFSDCSYIQAAIREAFPNKKYICPNEGELCVVKGAVIFGHRTDIISTRLSRYHYGVAISEKWNPHKHPQDRVIKTEEGHVCPGVFSCIIKKGEQIDMGDTVFTYSFNPIENETLRTILSCTSQKARILQCL</sequence>
<dbReference type="Pfam" id="PF00012">
    <property type="entry name" value="HSP70"/>
    <property type="match status" value="1"/>
</dbReference>
<gene>
    <name evidence="6" type="ORF">FSP39_012697</name>
</gene>
<dbReference type="PANTHER" id="PTHR14187:SF5">
    <property type="entry name" value="HEAT SHOCK 70 KDA PROTEIN 12A"/>
    <property type="match status" value="1"/>
</dbReference>
<name>A0AA89C3A3_PINIB</name>
<feature type="domain" description="PH" evidence="5">
    <location>
        <begin position="1"/>
        <end position="31"/>
    </location>
</feature>
<keyword evidence="2" id="KW-0547">Nucleotide-binding</keyword>
<evidence type="ECO:0000313" key="7">
    <source>
        <dbReference type="Proteomes" id="UP001186944"/>
    </source>
</evidence>
<protein>
    <recommendedName>
        <fullName evidence="5">PH domain-containing protein</fullName>
    </recommendedName>
</protein>
<dbReference type="CDD" id="cd10229">
    <property type="entry name" value="ASKHA_NBD_HSP70_HSPA12"/>
    <property type="match status" value="1"/>
</dbReference>
<evidence type="ECO:0000256" key="4">
    <source>
        <dbReference type="SAM" id="MobiDB-lite"/>
    </source>
</evidence>
<dbReference type="InterPro" id="IPR043129">
    <property type="entry name" value="ATPase_NBD"/>
</dbReference>
<feature type="region of interest" description="Disordered" evidence="4">
    <location>
        <begin position="50"/>
        <end position="92"/>
    </location>
</feature>
<keyword evidence="7" id="KW-1185">Reference proteome</keyword>
<dbReference type="AlphaFoldDB" id="A0AA89C3A3"/>
<dbReference type="PROSITE" id="PS50003">
    <property type="entry name" value="PH_DOMAIN"/>
    <property type="match status" value="1"/>
</dbReference>
<evidence type="ECO:0000256" key="3">
    <source>
        <dbReference type="ARBA" id="ARBA00022840"/>
    </source>
</evidence>
<comment type="caution">
    <text evidence="6">The sequence shown here is derived from an EMBL/GenBank/DDBJ whole genome shotgun (WGS) entry which is preliminary data.</text>
</comment>
<accession>A0AA89C3A3</accession>
<evidence type="ECO:0000259" key="5">
    <source>
        <dbReference type="PROSITE" id="PS50003"/>
    </source>
</evidence>